<dbReference type="GO" id="GO:0006397">
    <property type="term" value="P:mRNA processing"/>
    <property type="evidence" value="ECO:0007669"/>
    <property type="project" value="UniProtKB-KW"/>
</dbReference>
<feature type="domain" description="CCHC-type" evidence="4">
    <location>
        <begin position="442"/>
        <end position="458"/>
    </location>
</feature>
<keyword evidence="2" id="KW-0479">Metal-binding</keyword>
<feature type="region of interest" description="Disordered" evidence="3">
    <location>
        <begin position="186"/>
        <end position="209"/>
    </location>
</feature>
<reference evidence="5" key="1">
    <citation type="journal article" date="2022" name="New Phytol.">
        <title>Evolutionary transition to the ectomycorrhizal habit in the genomes of a hyperdiverse lineage of mushroom-forming fungi.</title>
        <authorList>
            <person name="Looney B."/>
            <person name="Miyauchi S."/>
            <person name="Morin E."/>
            <person name="Drula E."/>
            <person name="Courty P.E."/>
            <person name="Kohler A."/>
            <person name="Kuo A."/>
            <person name="LaButti K."/>
            <person name="Pangilinan J."/>
            <person name="Lipzen A."/>
            <person name="Riley R."/>
            <person name="Andreopoulos W."/>
            <person name="He G."/>
            <person name="Johnson J."/>
            <person name="Nolan M."/>
            <person name="Tritt A."/>
            <person name="Barry K.W."/>
            <person name="Grigoriev I.V."/>
            <person name="Nagy L.G."/>
            <person name="Hibbett D."/>
            <person name="Henrissat B."/>
            <person name="Matheny P.B."/>
            <person name="Labbe J."/>
            <person name="Martin F.M."/>
        </authorList>
    </citation>
    <scope>NUCLEOTIDE SEQUENCE</scope>
    <source>
        <strain evidence="5">BPL690</strain>
    </source>
</reference>
<feature type="region of interest" description="Disordered" evidence="3">
    <location>
        <begin position="59"/>
        <end position="123"/>
    </location>
</feature>
<keyword evidence="6" id="KW-1185">Reference proteome</keyword>
<dbReference type="AlphaFoldDB" id="A0AAD4LSP1"/>
<comment type="caution">
    <text evidence="5">The sequence shown here is derived from an EMBL/GenBank/DDBJ whole genome shotgun (WGS) entry which is preliminary data.</text>
</comment>
<evidence type="ECO:0000313" key="5">
    <source>
        <dbReference type="EMBL" id="KAI0288500.1"/>
    </source>
</evidence>
<gene>
    <name evidence="5" type="ORF">B0F90DRAFT_1827404</name>
</gene>
<dbReference type="Proteomes" id="UP001203297">
    <property type="component" value="Unassembled WGS sequence"/>
</dbReference>
<dbReference type="InterPro" id="IPR001878">
    <property type="entry name" value="Znf_CCHC"/>
</dbReference>
<keyword evidence="2" id="KW-0863">Zinc-finger</keyword>
<name>A0AAD4LSP1_9AGAM</name>
<feature type="compositionally biased region" description="Polar residues" evidence="3">
    <location>
        <begin position="105"/>
        <end position="120"/>
    </location>
</feature>
<evidence type="ECO:0000256" key="3">
    <source>
        <dbReference type="SAM" id="MobiDB-lite"/>
    </source>
</evidence>
<feature type="compositionally biased region" description="Pro residues" evidence="3">
    <location>
        <begin position="67"/>
        <end position="96"/>
    </location>
</feature>
<accession>A0AAD4LSP1</accession>
<dbReference type="Gene3D" id="4.10.60.10">
    <property type="entry name" value="Zinc finger, CCHC-type"/>
    <property type="match status" value="1"/>
</dbReference>
<dbReference type="PROSITE" id="PS50158">
    <property type="entry name" value="ZF_CCHC"/>
    <property type="match status" value="1"/>
</dbReference>
<evidence type="ECO:0000256" key="1">
    <source>
        <dbReference type="ARBA" id="ARBA00022664"/>
    </source>
</evidence>
<proteinExistence type="predicted"/>
<dbReference type="SUPFAM" id="SSF57756">
    <property type="entry name" value="Retrovirus zinc finger-like domains"/>
    <property type="match status" value="1"/>
</dbReference>
<dbReference type="GO" id="GO:0003676">
    <property type="term" value="F:nucleic acid binding"/>
    <property type="evidence" value="ECO:0007669"/>
    <property type="project" value="InterPro"/>
</dbReference>
<keyword evidence="2" id="KW-0862">Zinc</keyword>
<dbReference type="EMBL" id="WTXG01000464">
    <property type="protein sequence ID" value="KAI0288500.1"/>
    <property type="molecule type" value="Genomic_DNA"/>
</dbReference>
<keyword evidence="1" id="KW-0507">mRNA processing</keyword>
<dbReference type="GO" id="GO:0008270">
    <property type="term" value="F:zinc ion binding"/>
    <property type="evidence" value="ECO:0007669"/>
    <property type="project" value="UniProtKB-KW"/>
</dbReference>
<evidence type="ECO:0000259" key="4">
    <source>
        <dbReference type="PROSITE" id="PS50158"/>
    </source>
</evidence>
<evidence type="ECO:0000313" key="6">
    <source>
        <dbReference type="Proteomes" id="UP001203297"/>
    </source>
</evidence>
<evidence type="ECO:0000256" key="2">
    <source>
        <dbReference type="PROSITE-ProRule" id="PRU00047"/>
    </source>
</evidence>
<sequence length="527" mass="58390">MSDQAAMKPTGLLFDPSIDFWSSHQRQDPHICSKTSATQAEQTIVLPWSDLPRRKDRVGLLLVGLPSGPPPGGPPPGGPPPPPGPLPPPPGGPPPDKGVCGTKRLGTSQRQDWSVDTGPSNRGREHLARALQANARIASDAEEGCHWSWEGVQKEIEWKSWCRESGQGTRRRLLAIQTVIQTVDKEKKSKENKLSHAPPEYGLGPWRENPPAIVTDSEPEEYIEESSEDAQVIATSFTAQTVAPESTTSRTSALVSPQITQQTSDTPTIIYPKMSTIAAQLPDPAPVSKKFMLEFETFKNFNHDVLQIIEWLNNRVTAGIRTTDEDLWDVVVQRFKDAFTDGQAKQKAARELKSLKMERGDLDGYGLPNPLVKNIIQFHHPESWSQWTSAARTQQQDYLDFQTQFGVDTKKDPNTMDTSADHTKAHAALTNDEKKNLMKEGRCFHCRAQGHMSRFCPKKTVRAAEATVAAATTTPPVQNLPTPVKENPVTAPKTKEQKAAAIWEHMMNEDEAVRALIIDKAFGQKDF</sequence>
<dbReference type="InterPro" id="IPR036875">
    <property type="entry name" value="Znf_CCHC_sf"/>
</dbReference>
<organism evidence="5 6">
    <name type="scientific">Multifurca ochricompacta</name>
    <dbReference type="NCBI Taxonomy" id="376703"/>
    <lineage>
        <taxon>Eukaryota</taxon>
        <taxon>Fungi</taxon>
        <taxon>Dikarya</taxon>
        <taxon>Basidiomycota</taxon>
        <taxon>Agaricomycotina</taxon>
        <taxon>Agaricomycetes</taxon>
        <taxon>Russulales</taxon>
        <taxon>Russulaceae</taxon>
        <taxon>Multifurca</taxon>
    </lineage>
</organism>
<protein>
    <recommendedName>
        <fullName evidence="4">CCHC-type domain-containing protein</fullName>
    </recommendedName>
</protein>